<protein>
    <submittedName>
        <fullName evidence="2">PD-(D/E)XK nuclease family transposase</fullName>
    </submittedName>
</protein>
<comment type="caution">
    <text evidence="2">The sequence shown here is derived from an EMBL/GenBank/DDBJ whole genome shotgun (WGS) entry which is preliminary data.</text>
</comment>
<name>A0A2N3IKB4_9BACT</name>
<dbReference type="Proteomes" id="UP000233387">
    <property type="component" value="Unassembled WGS sequence"/>
</dbReference>
<dbReference type="RefSeq" id="WP_101357494.1">
    <property type="nucleotide sequence ID" value="NZ_NKXO01000003.1"/>
</dbReference>
<keyword evidence="3" id="KW-1185">Reference proteome</keyword>
<evidence type="ECO:0000313" key="3">
    <source>
        <dbReference type="Proteomes" id="UP000233387"/>
    </source>
</evidence>
<dbReference type="AlphaFoldDB" id="A0A2N3IKB4"/>
<organism evidence="2 3">
    <name type="scientific">Raineya orbicola</name>
    <dbReference type="NCBI Taxonomy" id="2016530"/>
    <lineage>
        <taxon>Bacteria</taxon>
        <taxon>Pseudomonadati</taxon>
        <taxon>Bacteroidota</taxon>
        <taxon>Cytophagia</taxon>
        <taxon>Cytophagales</taxon>
        <taxon>Raineyaceae</taxon>
        <taxon>Raineya</taxon>
    </lineage>
</organism>
<dbReference type="OrthoDB" id="1049441at2"/>
<proteinExistence type="predicted"/>
<feature type="coiled-coil region" evidence="1">
    <location>
        <begin position="255"/>
        <end position="294"/>
    </location>
</feature>
<reference evidence="2 3" key="1">
    <citation type="submission" date="2017-06" db="EMBL/GenBank/DDBJ databases">
        <title>Raineya orbicola gen. nov., sp. nov. a slightly thermophilic bacterium of the phylum Bacteroidetes and the description of Raineyaceae fam. nov.</title>
        <authorList>
            <person name="Albuquerque L."/>
            <person name="Polonia A.R.M."/>
            <person name="Barroso C."/>
            <person name="Froufe H.J.C."/>
            <person name="Lage O."/>
            <person name="Lobo-Da-Cunha A."/>
            <person name="Egas C."/>
            <person name="Da Costa M.S."/>
        </authorList>
    </citation>
    <scope>NUCLEOTIDE SEQUENCE [LARGE SCALE GENOMIC DNA]</scope>
    <source>
        <strain evidence="2 3">SPSPC-11</strain>
    </source>
</reference>
<keyword evidence="1" id="KW-0175">Coiled coil</keyword>
<sequence>MQILNPLYDVVFKYLMEDNKVAKLLLSALIGQEITELVFLPQEFLADFDFETAKKRQEENPSIQFSSGLTVYRIDFTAKIRTETGEEKLIIIEVQKSKLTSDMLRFRAYLGSQYAKKEYFQWVTSRNTGRQYKAGIPIYAIFFLGYGLEEYEGIPVVEVDTCVKDKRNGEILEEKGYFIPSLFHKGIIVNIPYLKERYQSDLEKVLSIFDQHHRDEDFHILNVKEEDFPEKYRPIIRRLQAAAQEKTLRNKMIAEDDYLTEMNEYEERINKLQKEKEQERLKAENLAYEKEQERVKSIKVMLELGIDLRTICEKLDIDEQFLKKHNLTN</sequence>
<gene>
    <name evidence="2" type="ORF">Rain11_0225</name>
</gene>
<accession>A0A2N3IKB4</accession>
<evidence type="ECO:0000313" key="2">
    <source>
        <dbReference type="EMBL" id="PKQ70688.1"/>
    </source>
</evidence>
<evidence type="ECO:0000256" key="1">
    <source>
        <dbReference type="SAM" id="Coils"/>
    </source>
</evidence>
<dbReference type="EMBL" id="NKXO01000003">
    <property type="protein sequence ID" value="PKQ70688.1"/>
    <property type="molecule type" value="Genomic_DNA"/>
</dbReference>